<evidence type="ECO:0000313" key="2">
    <source>
        <dbReference type="Proteomes" id="UP000596661"/>
    </source>
</evidence>
<dbReference type="PANTHER" id="PTHR11439">
    <property type="entry name" value="GAG-POL-RELATED RETROTRANSPOSON"/>
    <property type="match status" value="1"/>
</dbReference>
<keyword evidence="2" id="KW-1185">Reference proteome</keyword>
<dbReference type="OMA" id="HEMTKHI"/>
<reference evidence="1" key="2">
    <citation type="submission" date="2021-03" db="UniProtKB">
        <authorList>
            <consortium name="EnsemblPlants"/>
        </authorList>
    </citation>
    <scope>IDENTIFICATION</scope>
</reference>
<evidence type="ECO:0000313" key="1">
    <source>
        <dbReference type="EnsemblPlants" id="cds.evm.model.01.1168"/>
    </source>
</evidence>
<organism evidence="1 2">
    <name type="scientific">Cannabis sativa</name>
    <name type="common">Hemp</name>
    <name type="synonym">Marijuana</name>
    <dbReference type="NCBI Taxonomy" id="3483"/>
    <lineage>
        <taxon>Eukaryota</taxon>
        <taxon>Viridiplantae</taxon>
        <taxon>Streptophyta</taxon>
        <taxon>Embryophyta</taxon>
        <taxon>Tracheophyta</taxon>
        <taxon>Spermatophyta</taxon>
        <taxon>Magnoliopsida</taxon>
        <taxon>eudicotyledons</taxon>
        <taxon>Gunneridae</taxon>
        <taxon>Pentapetalae</taxon>
        <taxon>rosids</taxon>
        <taxon>fabids</taxon>
        <taxon>Rosales</taxon>
        <taxon>Cannabaceae</taxon>
        <taxon>Cannabis</taxon>
    </lineage>
</organism>
<reference evidence="1" key="1">
    <citation type="submission" date="2018-11" db="EMBL/GenBank/DDBJ databases">
        <authorList>
            <person name="Grassa J C."/>
        </authorList>
    </citation>
    <scope>NUCLEOTIDE SEQUENCE [LARGE SCALE GENOMIC DNA]</scope>
</reference>
<dbReference type="CDD" id="cd09272">
    <property type="entry name" value="RNase_HI_RT_Ty1"/>
    <property type="match status" value="1"/>
</dbReference>
<evidence type="ECO:0008006" key="3">
    <source>
        <dbReference type="Google" id="ProtNLM"/>
    </source>
</evidence>
<dbReference type="InterPro" id="IPR043502">
    <property type="entry name" value="DNA/RNA_pol_sf"/>
</dbReference>
<dbReference type="EnsemblPlants" id="evm.model.01.1168">
    <property type="protein sequence ID" value="cds.evm.model.01.1168"/>
    <property type="gene ID" value="evm.TU.01.1168"/>
</dbReference>
<dbReference type="PANTHER" id="PTHR11439:SF467">
    <property type="entry name" value="INTEGRASE CATALYTIC DOMAIN-CONTAINING PROTEIN"/>
    <property type="match status" value="1"/>
</dbReference>
<dbReference type="SUPFAM" id="SSF56672">
    <property type="entry name" value="DNA/RNA polymerases"/>
    <property type="match status" value="1"/>
</dbReference>
<proteinExistence type="predicted"/>
<protein>
    <recommendedName>
        <fullName evidence="3">Polyprotein</fullName>
    </recommendedName>
</protein>
<dbReference type="Gramene" id="evm.model.01.1168">
    <property type="protein sequence ID" value="cds.evm.model.01.1168"/>
    <property type="gene ID" value="evm.TU.01.1168"/>
</dbReference>
<accession>A0A803NFV4</accession>
<dbReference type="Proteomes" id="UP000596661">
    <property type="component" value="Chromosome 1"/>
</dbReference>
<dbReference type="EMBL" id="UZAU01000023">
    <property type="status" value="NOT_ANNOTATED_CDS"/>
    <property type="molecule type" value="Genomic_DNA"/>
</dbReference>
<sequence>MKDLGSAKKILGIDIQRPSSNVIIPSQESYLQKVLNKFGMDISKVVSTPLAQHFKLKFVANPGNVHWTALKWVIRYIKGTLNTGLTYDGSRKFEELVTGYVDSDYAGCLDIRKLFTGFVFTVYEGCASWKSNLQKVVALYFTEVEYMATTKAIKEAIWLKELTCELNINSDDVTVHCDNESALHLMKNLMFHEMTKHIDIKMYFIRDVIQSKIVSVRKINTQENYANFFTKSLTEDKFRLCLDLLNINSNKSLN</sequence>
<name>A0A803NFV4_CANSA</name>
<dbReference type="AlphaFoldDB" id="A0A803NFV4"/>